<keyword evidence="3" id="KW-0413">Isomerase</keyword>
<feature type="region of interest" description="Disordered" evidence="4">
    <location>
        <begin position="74"/>
        <end position="94"/>
    </location>
</feature>
<dbReference type="PANTHER" id="PTHR43684:SF1">
    <property type="entry name" value="ENOYL-COA DELTA ISOMERASE 2"/>
    <property type="match status" value="1"/>
</dbReference>
<dbReference type="GO" id="GO:0006635">
    <property type="term" value="P:fatty acid beta-oxidation"/>
    <property type="evidence" value="ECO:0007669"/>
    <property type="project" value="TreeGrafter"/>
</dbReference>
<dbReference type="Pfam" id="PF00378">
    <property type="entry name" value="ECH_1"/>
    <property type="match status" value="2"/>
</dbReference>
<evidence type="ECO:0000256" key="4">
    <source>
        <dbReference type="SAM" id="MobiDB-lite"/>
    </source>
</evidence>
<dbReference type="GO" id="GO:0005782">
    <property type="term" value="C:peroxisomal matrix"/>
    <property type="evidence" value="ECO:0007669"/>
    <property type="project" value="TreeGrafter"/>
</dbReference>
<dbReference type="Gene3D" id="3.90.226.10">
    <property type="entry name" value="2-enoyl-CoA Hydratase, Chain A, domain 1"/>
    <property type="match status" value="2"/>
</dbReference>
<gene>
    <name evidence="5" type="primary">SPOSA6832_01195</name>
</gene>
<name>A0A0D6EJ88_SPOSA</name>
<dbReference type="SUPFAM" id="SSF52096">
    <property type="entry name" value="ClpP/crotonase"/>
    <property type="match status" value="1"/>
</dbReference>
<dbReference type="InterPro" id="IPR051053">
    <property type="entry name" value="ECH/Chromodomain_protein"/>
</dbReference>
<dbReference type="OrthoDB" id="448450at2759"/>
<evidence type="ECO:0000256" key="3">
    <source>
        <dbReference type="ARBA" id="ARBA00023235"/>
    </source>
</evidence>
<protein>
    <submittedName>
        <fullName evidence="5">SPOSA6832_01195-mRNA-1:cds</fullName>
    </submittedName>
</protein>
<dbReference type="GO" id="GO:0004165">
    <property type="term" value="F:delta(3)-delta(2)-enoyl-CoA isomerase activity"/>
    <property type="evidence" value="ECO:0007669"/>
    <property type="project" value="UniProtKB-ARBA"/>
</dbReference>
<dbReference type="Proteomes" id="UP000243876">
    <property type="component" value="Unassembled WGS sequence"/>
</dbReference>
<sequence length="297" mass="32494">MLLEVRAPFAIITFNTPEKKNAMDTTLYKKLSSLLQQVDKIDAVKITVLTGKGDFFSAGADVKAAREAFPGEEARARSAPLSQRLSRRSSGSRRGTWTWDEVWPRHCSIQASHTHSRSFLCVPAFYKHSKILVAGLNGPAIGLSAGSTLFFLHSRSSNCLLTFVTAALLGVGPRFHVDFIYAVENAYFLTPFSAIGLVCEGGASLTLPRRMGIAKANEALIMGKKLSATELHQCGFINGVFPKSSDDEFRKALLAHLEQQFDGLDLEAIFAGAERFATGKPQAQFAKLASKQMRHKL</sequence>
<keyword evidence="6" id="KW-1185">Reference proteome</keyword>
<dbReference type="InterPro" id="IPR029045">
    <property type="entry name" value="ClpP/crotonase-like_dom_sf"/>
</dbReference>
<dbReference type="CDD" id="cd06558">
    <property type="entry name" value="crotonase-like"/>
    <property type="match status" value="1"/>
</dbReference>
<dbReference type="AlphaFoldDB" id="A0A0D6EJ88"/>
<evidence type="ECO:0000256" key="2">
    <source>
        <dbReference type="ARBA" id="ARBA00023140"/>
    </source>
</evidence>
<comment type="subcellular location">
    <subcellularLocation>
        <location evidence="1">Peroxisome</location>
    </subcellularLocation>
</comment>
<dbReference type="EMBL" id="CENE01000003">
    <property type="protein sequence ID" value="CEQ39660.1"/>
    <property type="molecule type" value="Genomic_DNA"/>
</dbReference>
<evidence type="ECO:0000313" key="6">
    <source>
        <dbReference type="Proteomes" id="UP000243876"/>
    </source>
</evidence>
<feature type="non-terminal residue" evidence="5">
    <location>
        <position position="1"/>
    </location>
</feature>
<dbReference type="InterPro" id="IPR001753">
    <property type="entry name" value="Enoyl-CoA_hydra/iso"/>
</dbReference>
<reference evidence="6" key="1">
    <citation type="submission" date="2015-02" db="EMBL/GenBank/DDBJ databases">
        <authorList>
            <person name="Gon?alves P."/>
        </authorList>
    </citation>
    <scope>NUCLEOTIDE SEQUENCE [LARGE SCALE GENOMIC DNA]</scope>
</reference>
<organism evidence="5 6">
    <name type="scientific">Sporidiobolus salmonicolor</name>
    <name type="common">Yeast-like fungus</name>
    <name type="synonym">Sporobolomyces salmonicolor</name>
    <dbReference type="NCBI Taxonomy" id="5005"/>
    <lineage>
        <taxon>Eukaryota</taxon>
        <taxon>Fungi</taxon>
        <taxon>Dikarya</taxon>
        <taxon>Basidiomycota</taxon>
        <taxon>Pucciniomycotina</taxon>
        <taxon>Microbotryomycetes</taxon>
        <taxon>Sporidiobolales</taxon>
        <taxon>Sporidiobolaceae</taxon>
        <taxon>Sporobolomyces</taxon>
    </lineage>
</organism>
<keyword evidence="2" id="KW-0576">Peroxisome</keyword>
<accession>A0A0D6EJ88</accession>
<evidence type="ECO:0000313" key="5">
    <source>
        <dbReference type="EMBL" id="CEQ39660.1"/>
    </source>
</evidence>
<proteinExistence type="predicted"/>
<dbReference type="PANTHER" id="PTHR43684">
    <property type="match status" value="1"/>
</dbReference>
<evidence type="ECO:0000256" key="1">
    <source>
        <dbReference type="ARBA" id="ARBA00004275"/>
    </source>
</evidence>